<keyword evidence="1" id="KW-1133">Transmembrane helix</keyword>
<keyword evidence="3" id="KW-1185">Reference proteome</keyword>
<protein>
    <submittedName>
        <fullName evidence="2">Uncharacterized protein</fullName>
    </submittedName>
</protein>
<proteinExistence type="predicted"/>
<feature type="transmembrane region" description="Helical" evidence="1">
    <location>
        <begin position="152"/>
        <end position="178"/>
    </location>
</feature>
<name>A0A238TB31_9NEIS</name>
<dbReference type="Proteomes" id="UP000215450">
    <property type="component" value="Unassembled WGS sequence"/>
</dbReference>
<keyword evidence="1" id="KW-0472">Membrane</keyword>
<dbReference type="STRING" id="1522312.GCA_900177895_00860"/>
<comment type="caution">
    <text evidence="2">The sequence shown here is derived from an EMBL/GenBank/DDBJ whole genome shotgun (WGS) entry which is preliminary data.</text>
</comment>
<evidence type="ECO:0000313" key="2">
    <source>
        <dbReference type="EMBL" id="SNB67705.1"/>
    </source>
</evidence>
<evidence type="ECO:0000256" key="1">
    <source>
        <dbReference type="SAM" id="Phobius"/>
    </source>
</evidence>
<evidence type="ECO:0000313" key="3">
    <source>
        <dbReference type="Proteomes" id="UP000215450"/>
    </source>
</evidence>
<feature type="transmembrane region" description="Helical" evidence="1">
    <location>
        <begin position="100"/>
        <end position="128"/>
    </location>
</feature>
<dbReference type="EMBL" id="FXUV02000021">
    <property type="protein sequence ID" value="SNB67705.1"/>
    <property type="molecule type" value="Genomic_DNA"/>
</dbReference>
<gene>
    <name evidence="2" type="ORF">KEBURONENSIS_00256</name>
</gene>
<dbReference type="AlphaFoldDB" id="A0A238TB31"/>
<organism evidence="2 3">
    <name type="scientific">Kingella negevensis</name>
    <dbReference type="NCBI Taxonomy" id="1522312"/>
    <lineage>
        <taxon>Bacteria</taxon>
        <taxon>Pseudomonadati</taxon>
        <taxon>Pseudomonadota</taxon>
        <taxon>Betaproteobacteria</taxon>
        <taxon>Neisseriales</taxon>
        <taxon>Neisseriaceae</taxon>
        <taxon>Kingella</taxon>
    </lineage>
</organism>
<sequence length="181" mass="20466">MQEWLLVPDVRQRYNAKLQSEFPEFFQAAEPVAKPKIAPLSEETADDDEYMDLPPLWNPKAAMWWSIFSNVAFGAIIHAKNWQALGEDDLAKQNWIWAGASIAVLFVIALIGLNVGLGIQIGLVIAWYQTLGKKQTEFFSNEFDNDYDKRSWWLAVFLLILGIIVFAVLATIVSTLLLSFG</sequence>
<keyword evidence="1" id="KW-0812">Transmembrane</keyword>
<reference evidence="2" key="1">
    <citation type="submission" date="2017-06" db="EMBL/GenBank/DDBJ databases">
        <authorList>
            <person name="Laurent S."/>
        </authorList>
    </citation>
    <scope>NUCLEOTIDE SEQUENCE [LARGE SCALE GENOMIC DNA]</scope>
    <source>
        <strain evidence="2">Kingella_eburonensis</strain>
    </source>
</reference>
<accession>A0A238TB31</accession>